<accession>A0A5B0NJV1</accession>
<dbReference type="Proteomes" id="UP000325313">
    <property type="component" value="Unassembled WGS sequence"/>
</dbReference>
<comment type="caution">
    <text evidence="1">The sequence shown here is derived from an EMBL/GenBank/DDBJ whole genome shotgun (WGS) entry which is preliminary data.</text>
</comment>
<reference evidence="1 2" key="1">
    <citation type="submission" date="2019-05" db="EMBL/GenBank/DDBJ databases">
        <title>Emergence of the Ug99 lineage of the wheat stem rust pathogen through somatic hybridization.</title>
        <authorList>
            <person name="Li F."/>
            <person name="Upadhyaya N.M."/>
            <person name="Sperschneider J."/>
            <person name="Matny O."/>
            <person name="Nguyen-Phuc H."/>
            <person name="Mago R."/>
            <person name="Raley C."/>
            <person name="Miller M.E."/>
            <person name="Silverstein K.A.T."/>
            <person name="Henningsen E."/>
            <person name="Hirsch C.D."/>
            <person name="Visser B."/>
            <person name="Pretorius Z.A."/>
            <person name="Steffenson B.J."/>
            <person name="Schwessinger B."/>
            <person name="Dodds P.N."/>
            <person name="Figueroa M."/>
        </authorList>
    </citation>
    <scope>NUCLEOTIDE SEQUENCE [LARGE SCALE GENOMIC DNA]</scope>
    <source>
        <strain evidence="1 2">Ug99</strain>
    </source>
</reference>
<dbReference type="EMBL" id="VDEP01000407">
    <property type="protein sequence ID" value="KAA1088109.1"/>
    <property type="molecule type" value="Genomic_DNA"/>
</dbReference>
<sequence>MNTAWKSMFDRGNPFEYEPMEWPLIGSNKQGEQAEHIHNIPIEPNLRDCLTSSILATAFRFRVKTIQSPGGSLSSAFKTPNRPDILHLTSTSSLARRPAF</sequence>
<dbReference type="AlphaFoldDB" id="A0A5B0NJV1"/>
<proteinExistence type="predicted"/>
<organism evidence="1 2">
    <name type="scientific">Puccinia graminis f. sp. tritici</name>
    <dbReference type="NCBI Taxonomy" id="56615"/>
    <lineage>
        <taxon>Eukaryota</taxon>
        <taxon>Fungi</taxon>
        <taxon>Dikarya</taxon>
        <taxon>Basidiomycota</taxon>
        <taxon>Pucciniomycotina</taxon>
        <taxon>Pucciniomycetes</taxon>
        <taxon>Pucciniales</taxon>
        <taxon>Pucciniaceae</taxon>
        <taxon>Puccinia</taxon>
    </lineage>
</organism>
<name>A0A5B0NJV1_PUCGR</name>
<evidence type="ECO:0000313" key="2">
    <source>
        <dbReference type="Proteomes" id="UP000325313"/>
    </source>
</evidence>
<protein>
    <submittedName>
        <fullName evidence="1">Uncharacterized protein</fullName>
    </submittedName>
</protein>
<gene>
    <name evidence="1" type="ORF">PGTUg99_005899</name>
</gene>
<evidence type="ECO:0000313" key="1">
    <source>
        <dbReference type="EMBL" id="KAA1088109.1"/>
    </source>
</evidence>